<comment type="caution">
    <text evidence="2">The sequence shown here is derived from an EMBL/GenBank/DDBJ whole genome shotgun (WGS) entry which is preliminary data.</text>
</comment>
<protein>
    <submittedName>
        <fullName evidence="2">Uncharacterized protein</fullName>
    </submittedName>
</protein>
<accession>A0AB34HJI9</accession>
<dbReference type="Proteomes" id="UP001159641">
    <property type="component" value="Unassembled WGS sequence"/>
</dbReference>
<feature type="region of interest" description="Disordered" evidence="1">
    <location>
        <begin position="1"/>
        <end position="56"/>
    </location>
</feature>
<evidence type="ECO:0000313" key="3">
    <source>
        <dbReference type="Proteomes" id="UP001159641"/>
    </source>
</evidence>
<dbReference type="AlphaFoldDB" id="A0AB34HJI9"/>
<dbReference type="EMBL" id="JAIQCJ010001046">
    <property type="protein sequence ID" value="KAJ8793037.1"/>
    <property type="molecule type" value="Genomic_DNA"/>
</dbReference>
<reference evidence="2 3" key="1">
    <citation type="submission" date="2022-11" db="EMBL/GenBank/DDBJ databases">
        <title>Whole genome sequence of Eschrichtius robustus ER-17-0199.</title>
        <authorList>
            <person name="Bruniche-Olsen A."/>
            <person name="Black A.N."/>
            <person name="Fields C.J."/>
            <person name="Walden K."/>
            <person name="Dewoody J.A."/>
        </authorList>
    </citation>
    <scope>NUCLEOTIDE SEQUENCE [LARGE SCALE GENOMIC DNA]</scope>
    <source>
        <strain evidence="2">ER-17-0199</strain>
        <tissue evidence="2">Blubber</tissue>
    </source>
</reference>
<sequence>MLLIPKPRNQPWPGCLSELWEGSPEESPSYGRPSSPESVHPGPGTPDGPREAGSGYSGLKRLAALRLSHCRGTYPRWRPSRFRRLHGRFLPAALVQSAADNCLGPRAGDATSQWGRAAWSRPSGLRGAWTNGDMACGRARRAPANGEPRRAAWTWRKRCSAGAV</sequence>
<gene>
    <name evidence="2" type="ORF">J1605_003876</name>
</gene>
<keyword evidence="3" id="KW-1185">Reference proteome</keyword>
<proteinExistence type="predicted"/>
<evidence type="ECO:0000313" key="2">
    <source>
        <dbReference type="EMBL" id="KAJ8793037.1"/>
    </source>
</evidence>
<evidence type="ECO:0000256" key="1">
    <source>
        <dbReference type="SAM" id="MobiDB-lite"/>
    </source>
</evidence>
<organism evidence="2 3">
    <name type="scientific">Eschrichtius robustus</name>
    <name type="common">California gray whale</name>
    <name type="synonym">Eschrichtius gibbosus</name>
    <dbReference type="NCBI Taxonomy" id="9764"/>
    <lineage>
        <taxon>Eukaryota</taxon>
        <taxon>Metazoa</taxon>
        <taxon>Chordata</taxon>
        <taxon>Craniata</taxon>
        <taxon>Vertebrata</taxon>
        <taxon>Euteleostomi</taxon>
        <taxon>Mammalia</taxon>
        <taxon>Eutheria</taxon>
        <taxon>Laurasiatheria</taxon>
        <taxon>Artiodactyla</taxon>
        <taxon>Whippomorpha</taxon>
        <taxon>Cetacea</taxon>
        <taxon>Mysticeti</taxon>
        <taxon>Eschrichtiidae</taxon>
        <taxon>Eschrichtius</taxon>
    </lineage>
</organism>
<name>A0AB34HJI9_ESCRO</name>